<protein>
    <submittedName>
        <fullName evidence="2">Uncharacterized protein</fullName>
    </submittedName>
</protein>
<dbReference type="AlphaFoldDB" id="A0AAV7VVV6"/>
<keyword evidence="3" id="KW-1185">Reference proteome</keyword>
<gene>
    <name evidence="2" type="ORF">NDU88_008170</name>
</gene>
<evidence type="ECO:0000256" key="1">
    <source>
        <dbReference type="SAM" id="MobiDB-lite"/>
    </source>
</evidence>
<organism evidence="2 3">
    <name type="scientific">Pleurodeles waltl</name>
    <name type="common">Iberian ribbed newt</name>
    <dbReference type="NCBI Taxonomy" id="8319"/>
    <lineage>
        <taxon>Eukaryota</taxon>
        <taxon>Metazoa</taxon>
        <taxon>Chordata</taxon>
        <taxon>Craniata</taxon>
        <taxon>Vertebrata</taxon>
        <taxon>Euteleostomi</taxon>
        <taxon>Amphibia</taxon>
        <taxon>Batrachia</taxon>
        <taxon>Caudata</taxon>
        <taxon>Salamandroidea</taxon>
        <taxon>Salamandridae</taxon>
        <taxon>Pleurodelinae</taxon>
        <taxon>Pleurodeles</taxon>
    </lineage>
</organism>
<sequence length="120" mass="13447">MPVCEEERCEDEATKDGDPEAAGEKSSPGELEGATKSRKKEVGKQIWQSVDALKSQTGGRTPEEPMDPENREDEVRLASRLPDLENASEKDIDFCVSNLKLLQIYVTHTAYYKKMPCITQ</sequence>
<reference evidence="2" key="1">
    <citation type="journal article" date="2022" name="bioRxiv">
        <title>Sequencing and chromosome-scale assembly of the giantPleurodeles waltlgenome.</title>
        <authorList>
            <person name="Brown T."/>
            <person name="Elewa A."/>
            <person name="Iarovenko S."/>
            <person name="Subramanian E."/>
            <person name="Araus A.J."/>
            <person name="Petzold A."/>
            <person name="Susuki M."/>
            <person name="Suzuki K.-i.T."/>
            <person name="Hayashi T."/>
            <person name="Toyoda A."/>
            <person name="Oliveira C."/>
            <person name="Osipova E."/>
            <person name="Leigh N.D."/>
            <person name="Simon A."/>
            <person name="Yun M.H."/>
        </authorList>
    </citation>
    <scope>NUCLEOTIDE SEQUENCE</scope>
    <source>
        <strain evidence="2">20211129_DDA</strain>
        <tissue evidence="2">Liver</tissue>
    </source>
</reference>
<proteinExistence type="predicted"/>
<dbReference type="Proteomes" id="UP001066276">
    <property type="component" value="Chromosome 2_1"/>
</dbReference>
<feature type="region of interest" description="Disordered" evidence="1">
    <location>
        <begin position="1"/>
        <end position="74"/>
    </location>
</feature>
<accession>A0AAV7VVV6</accession>
<dbReference type="EMBL" id="JANPWB010000003">
    <property type="protein sequence ID" value="KAJ1204392.1"/>
    <property type="molecule type" value="Genomic_DNA"/>
</dbReference>
<evidence type="ECO:0000313" key="2">
    <source>
        <dbReference type="EMBL" id="KAJ1204392.1"/>
    </source>
</evidence>
<comment type="caution">
    <text evidence="2">The sequence shown here is derived from an EMBL/GenBank/DDBJ whole genome shotgun (WGS) entry which is preliminary data.</text>
</comment>
<evidence type="ECO:0000313" key="3">
    <source>
        <dbReference type="Proteomes" id="UP001066276"/>
    </source>
</evidence>
<name>A0AAV7VVV6_PLEWA</name>